<evidence type="ECO:0000313" key="2">
    <source>
        <dbReference type="EMBL" id="THU80452.1"/>
    </source>
</evidence>
<evidence type="ECO:0000313" key="3">
    <source>
        <dbReference type="Proteomes" id="UP000297245"/>
    </source>
</evidence>
<keyword evidence="1" id="KW-0472">Membrane</keyword>
<dbReference type="Proteomes" id="UP000297245">
    <property type="component" value="Unassembled WGS sequence"/>
</dbReference>
<gene>
    <name evidence="2" type="ORF">K435DRAFT_809883</name>
</gene>
<organism evidence="2 3">
    <name type="scientific">Dendrothele bispora (strain CBS 962.96)</name>
    <dbReference type="NCBI Taxonomy" id="1314807"/>
    <lineage>
        <taxon>Eukaryota</taxon>
        <taxon>Fungi</taxon>
        <taxon>Dikarya</taxon>
        <taxon>Basidiomycota</taxon>
        <taxon>Agaricomycotina</taxon>
        <taxon>Agaricomycetes</taxon>
        <taxon>Agaricomycetidae</taxon>
        <taxon>Agaricales</taxon>
        <taxon>Agaricales incertae sedis</taxon>
        <taxon>Dendrothele</taxon>
    </lineage>
</organism>
<reference evidence="2 3" key="1">
    <citation type="journal article" date="2019" name="Nat. Ecol. Evol.">
        <title>Megaphylogeny resolves global patterns of mushroom evolution.</title>
        <authorList>
            <person name="Varga T."/>
            <person name="Krizsan K."/>
            <person name="Foldi C."/>
            <person name="Dima B."/>
            <person name="Sanchez-Garcia M."/>
            <person name="Sanchez-Ramirez S."/>
            <person name="Szollosi G.J."/>
            <person name="Szarkandi J.G."/>
            <person name="Papp V."/>
            <person name="Albert L."/>
            <person name="Andreopoulos W."/>
            <person name="Angelini C."/>
            <person name="Antonin V."/>
            <person name="Barry K.W."/>
            <person name="Bougher N.L."/>
            <person name="Buchanan P."/>
            <person name="Buyck B."/>
            <person name="Bense V."/>
            <person name="Catcheside P."/>
            <person name="Chovatia M."/>
            <person name="Cooper J."/>
            <person name="Damon W."/>
            <person name="Desjardin D."/>
            <person name="Finy P."/>
            <person name="Geml J."/>
            <person name="Haridas S."/>
            <person name="Hughes K."/>
            <person name="Justo A."/>
            <person name="Karasinski D."/>
            <person name="Kautmanova I."/>
            <person name="Kiss B."/>
            <person name="Kocsube S."/>
            <person name="Kotiranta H."/>
            <person name="LaButti K.M."/>
            <person name="Lechner B.E."/>
            <person name="Liimatainen K."/>
            <person name="Lipzen A."/>
            <person name="Lukacs Z."/>
            <person name="Mihaltcheva S."/>
            <person name="Morgado L.N."/>
            <person name="Niskanen T."/>
            <person name="Noordeloos M.E."/>
            <person name="Ohm R.A."/>
            <person name="Ortiz-Santana B."/>
            <person name="Ovrebo C."/>
            <person name="Racz N."/>
            <person name="Riley R."/>
            <person name="Savchenko A."/>
            <person name="Shiryaev A."/>
            <person name="Soop K."/>
            <person name="Spirin V."/>
            <person name="Szebenyi C."/>
            <person name="Tomsovsky M."/>
            <person name="Tulloss R.E."/>
            <person name="Uehling J."/>
            <person name="Grigoriev I.V."/>
            <person name="Vagvolgyi C."/>
            <person name="Papp T."/>
            <person name="Martin F.M."/>
            <person name="Miettinen O."/>
            <person name="Hibbett D.S."/>
            <person name="Nagy L.G."/>
        </authorList>
    </citation>
    <scope>NUCLEOTIDE SEQUENCE [LARGE SCALE GENOMIC DNA]</scope>
    <source>
        <strain evidence="2 3">CBS 962.96</strain>
    </source>
</reference>
<sequence length="168" mass="18989">MATAGTILAVIIAVMGQARCRAEIQFSMKRRLTVVSQGLYVVTNCVADLVLMWSLILLVQIFRCYVVWDYRKVVLIVATVISIMNNIVAFVIWGLSMRFDLYQVDLYQVNDFERGTVIYSVIFLSINFVVNLILSLMIARRILEAQNVAKKILGAKLQRAYGSALSIM</sequence>
<keyword evidence="1" id="KW-0812">Transmembrane</keyword>
<dbReference type="OrthoDB" id="3019750at2759"/>
<keyword evidence="3" id="KW-1185">Reference proteome</keyword>
<evidence type="ECO:0000256" key="1">
    <source>
        <dbReference type="SAM" id="Phobius"/>
    </source>
</evidence>
<proteinExistence type="predicted"/>
<protein>
    <submittedName>
        <fullName evidence="2">Uncharacterized protein</fullName>
    </submittedName>
</protein>
<dbReference type="AlphaFoldDB" id="A0A4S8KWU7"/>
<feature type="transmembrane region" description="Helical" evidence="1">
    <location>
        <begin position="73"/>
        <end position="96"/>
    </location>
</feature>
<feature type="transmembrane region" description="Helical" evidence="1">
    <location>
        <begin position="116"/>
        <end position="139"/>
    </location>
</feature>
<name>A0A4S8KWU7_DENBC</name>
<feature type="transmembrane region" description="Helical" evidence="1">
    <location>
        <begin position="38"/>
        <end position="61"/>
    </location>
</feature>
<keyword evidence="1" id="KW-1133">Transmembrane helix</keyword>
<dbReference type="EMBL" id="ML179904">
    <property type="protein sequence ID" value="THU80452.1"/>
    <property type="molecule type" value="Genomic_DNA"/>
</dbReference>
<accession>A0A4S8KWU7</accession>